<keyword evidence="1 3" id="KW-0547">Nucleotide-binding</keyword>
<evidence type="ECO:0000313" key="6">
    <source>
        <dbReference type="EMBL" id="RDV83957.1"/>
    </source>
</evidence>
<dbReference type="EMBL" id="QSLN01000003">
    <property type="protein sequence ID" value="RDV83957.1"/>
    <property type="molecule type" value="Genomic_DNA"/>
</dbReference>
<reference evidence="6 7" key="1">
    <citation type="submission" date="2018-08" db="EMBL/GenBank/DDBJ databases">
        <title>Form III RuBisCO-mediated autotrophy in Thermodesulfobium bacteria.</title>
        <authorList>
            <person name="Toshchakov S.V."/>
            <person name="Kublanov I.V."/>
            <person name="Frolov E."/>
            <person name="Bonch-Osmolovskaya E.A."/>
            <person name="Tourova T.P."/>
            <person name="Chernych N.A."/>
            <person name="Lebedinsky A.V."/>
        </authorList>
    </citation>
    <scope>NUCLEOTIDE SEQUENCE [LARGE SCALE GENOMIC DNA]</scope>
    <source>
        <strain evidence="6 7">SR</strain>
    </source>
</reference>
<dbReference type="GO" id="GO:0046872">
    <property type="term" value="F:metal ion binding"/>
    <property type="evidence" value="ECO:0007669"/>
    <property type="project" value="UniProtKB-KW"/>
</dbReference>
<feature type="binding site" evidence="3">
    <location>
        <position position="251"/>
    </location>
    <ligand>
        <name>Zn(2+)</name>
        <dbReference type="ChEBI" id="CHEBI:29105"/>
    </ligand>
</feature>
<accession>A0A3D8P615</accession>
<keyword evidence="3" id="KW-0699">rRNA-binding</keyword>
<keyword evidence="7" id="KW-1185">Reference proteome</keyword>
<dbReference type="PANTHER" id="PTHR32120">
    <property type="entry name" value="SMALL RIBOSOMAL SUBUNIT BIOGENESIS GTPASE RSGA"/>
    <property type="match status" value="1"/>
</dbReference>
<evidence type="ECO:0000256" key="3">
    <source>
        <dbReference type="HAMAP-Rule" id="MF_01820"/>
    </source>
</evidence>
<dbReference type="RefSeq" id="WP_115792176.1">
    <property type="nucleotide sequence ID" value="NZ_QSLN01000003.1"/>
</dbReference>
<dbReference type="InterPro" id="IPR030378">
    <property type="entry name" value="G_CP_dom"/>
</dbReference>
<dbReference type="PANTHER" id="PTHR32120:SF11">
    <property type="entry name" value="SMALL RIBOSOMAL SUBUNIT BIOGENESIS GTPASE RSGA 1, MITOCHONDRIAL-RELATED"/>
    <property type="match status" value="1"/>
</dbReference>
<dbReference type="NCBIfam" id="TIGR00157">
    <property type="entry name" value="ribosome small subunit-dependent GTPase A"/>
    <property type="match status" value="1"/>
</dbReference>
<keyword evidence="3" id="KW-0378">Hydrolase</keyword>
<dbReference type="Gene3D" id="3.40.50.300">
    <property type="entry name" value="P-loop containing nucleotide triphosphate hydrolases"/>
    <property type="match status" value="1"/>
</dbReference>
<keyword evidence="3" id="KW-0963">Cytoplasm</keyword>
<dbReference type="InterPro" id="IPR027417">
    <property type="entry name" value="P-loop_NTPase"/>
</dbReference>
<dbReference type="GO" id="GO:0003924">
    <property type="term" value="F:GTPase activity"/>
    <property type="evidence" value="ECO:0007669"/>
    <property type="project" value="UniProtKB-UniRule"/>
</dbReference>
<dbReference type="GO" id="GO:0005525">
    <property type="term" value="F:GTP binding"/>
    <property type="evidence" value="ECO:0007669"/>
    <property type="project" value="UniProtKB-UniRule"/>
</dbReference>
<name>A0A3D8P615_9THEO</name>
<dbReference type="Proteomes" id="UP000256329">
    <property type="component" value="Unassembled WGS sequence"/>
</dbReference>
<feature type="domain" description="CP-type G" evidence="5">
    <location>
        <begin position="62"/>
        <end position="220"/>
    </location>
</feature>
<dbReference type="AlphaFoldDB" id="A0A3D8P615"/>
<evidence type="ECO:0000256" key="2">
    <source>
        <dbReference type="ARBA" id="ARBA00023134"/>
    </source>
</evidence>
<keyword evidence="2 3" id="KW-0342">GTP-binding</keyword>
<evidence type="ECO:0000256" key="1">
    <source>
        <dbReference type="ARBA" id="ARBA00022741"/>
    </source>
</evidence>
<protein>
    <recommendedName>
        <fullName evidence="3">Small ribosomal subunit biogenesis GTPase RsgA</fullName>
        <ecNumber evidence="3">3.6.1.-</ecNumber>
    </recommendedName>
</protein>
<feature type="domain" description="EngC GTPase" evidence="4">
    <location>
        <begin position="71"/>
        <end position="218"/>
    </location>
</feature>
<dbReference type="GO" id="GO:0042274">
    <property type="term" value="P:ribosomal small subunit biogenesis"/>
    <property type="evidence" value="ECO:0007669"/>
    <property type="project" value="UniProtKB-UniRule"/>
</dbReference>
<comment type="subcellular location">
    <subcellularLocation>
        <location evidence="3">Cytoplasm</location>
    </subcellularLocation>
</comment>
<keyword evidence="3" id="KW-0479">Metal-binding</keyword>
<feature type="binding site" evidence="3">
    <location>
        <position position="244"/>
    </location>
    <ligand>
        <name>Zn(2+)</name>
        <dbReference type="ChEBI" id="CHEBI:29105"/>
    </ligand>
</feature>
<dbReference type="InterPro" id="IPR010914">
    <property type="entry name" value="RsgA_GTPase_dom"/>
</dbReference>
<dbReference type="HAMAP" id="MF_01820">
    <property type="entry name" value="GTPase_RsgA"/>
    <property type="match status" value="1"/>
</dbReference>
<keyword evidence="3" id="KW-0862">Zinc</keyword>
<comment type="cofactor">
    <cofactor evidence="3">
        <name>Zn(2+)</name>
        <dbReference type="ChEBI" id="CHEBI:29105"/>
    </cofactor>
    <text evidence="3">Binds 1 zinc ion per subunit.</text>
</comment>
<dbReference type="Pfam" id="PF03193">
    <property type="entry name" value="RsgA_GTPase"/>
    <property type="match status" value="1"/>
</dbReference>
<comment type="similarity">
    <text evidence="3">Belongs to the TRAFAC class YlqF/YawG GTPase family. RsgA subfamily.</text>
</comment>
<comment type="function">
    <text evidence="3">One of several proteins that assist in the late maturation steps of the functional core of the 30S ribosomal subunit. Helps release RbfA from mature subunits. May play a role in the assembly of ribosomal proteins into the subunit. Circularly permuted GTPase that catalyzes slow GTP hydrolysis, GTPase activity is stimulated by the 30S ribosomal subunit.</text>
</comment>
<gene>
    <name evidence="3 6" type="primary">rsgA</name>
    <name evidence="6" type="ORF">DXX99_03740</name>
</gene>
<dbReference type="GO" id="GO:0005737">
    <property type="term" value="C:cytoplasm"/>
    <property type="evidence" value="ECO:0007669"/>
    <property type="project" value="UniProtKB-SubCell"/>
</dbReference>
<proteinExistence type="inferred from homology"/>
<dbReference type="InterPro" id="IPR012340">
    <property type="entry name" value="NA-bd_OB-fold"/>
</dbReference>
<feature type="binding site" evidence="3">
    <location>
        <begin position="162"/>
        <end position="170"/>
    </location>
    <ligand>
        <name>GTP</name>
        <dbReference type="ChEBI" id="CHEBI:37565"/>
    </ligand>
</feature>
<dbReference type="Gene3D" id="2.40.50.140">
    <property type="entry name" value="Nucleic acid-binding proteins"/>
    <property type="match status" value="1"/>
</dbReference>
<evidence type="ECO:0000259" key="4">
    <source>
        <dbReference type="PROSITE" id="PS50936"/>
    </source>
</evidence>
<comment type="subunit">
    <text evidence="3">Monomer. Associates with 30S ribosomal subunit, binds 16S rRNA.</text>
</comment>
<feature type="binding site" evidence="3">
    <location>
        <begin position="111"/>
        <end position="114"/>
    </location>
    <ligand>
        <name>GTP</name>
        <dbReference type="ChEBI" id="CHEBI:37565"/>
    </ligand>
</feature>
<keyword evidence="3" id="KW-0694">RNA-binding</keyword>
<sequence length="292" mass="32430">MVGQIIRIHGGFAFIRDPNTGKVWAALRRGKLAEEKILVGDLVEFSPLDEERGVLEKVLPRKTELYRPPVANVEQALLVFAFTEPDPNFKLLDRFLVLSQSAKIKPIICFNKLDLASPGLYQEERRAYEEAGFVFLTVSAKTGQGLEELKRHLSQRVTVLAGPSGVGKSSLLNAIQPGLKLQTAPVSRKTGRGRHTTRLVELLPLDIGGLVVDTPGFTSLDLPDIPPASLSAYFPEIARVGTGCRFSDCLHQAEPGCAVREAVAEGKIPRFRYQHYLVFLSEILERERRRFS</sequence>
<keyword evidence="3" id="KW-0690">Ribosome biogenesis</keyword>
<dbReference type="Gene3D" id="1.10.40.50">
    <property type="entry name" value="Probable gtpase engc, domain 3"/>
    <property type="match status" value="1"/>
</dbReference>
<organism evidence="6 7">
    <name type="scientific">Ammonifex thiophilus</name>
    <dbReference type="NCBI Taxonomy" id="444093"/>
    <lineage>
        <taxon>Bacteria</taxon>
        <taxon>Bacillati</taxon>
        <taxon>Bacillota</taxon>
        <taxon>Clostridia</taxon>
        <taxon>Thermoanaerobacterales</taxon>
        <taxon>Thermoanaerobacteraceae</taxon>
        <taxon>Ammonifex</taxon>
    </lineage>
</organism>
<dbReference type="GO" id="GO:0019843">
    <property type="term" value="F:rRNA binding"/>
    <property type="evidence" value="ECO:0007669"/>
    <property type="project" value="UniProtKB-KW"/>
</dbReference>
<dbReference type="OrthoDB" id="9809485at2"/>
<dbReference type="CDD" id="cd01854">
    <property type="entry name" value="YjeQ_EngC"/>
    <property type="match status" value="1"/>
</dbReference>
<comment type="caution">
    <text evidence="6">The sequence shown here is derived from an EMBL/GenBank/DDBJ whole genome shotgun (WGS) entry which is preliminary data.</text>
</comment>
<dbReference type="PROSITE" id="PS50936">
    <property type="entry name" value="ENGC_GTPASE"/>
    <property type="match status" value="1"/>
</dbReference>
<feature type="binding site" evidence="3">
    <location>
        <position position="249"/>
    </location>
    <ligand>
        <name>Zn(2+)</name>
        <dbReference type="ChEBI" id="CHEBI:29105"/>
    </ligand>
</feature>
<dbReference type="InterPro" id="IPR004881">
    <property type="entry name" value="Ribosome_biogen_GTPase_RsgA"/>
</dbReference>
<dbReference type="PROSITE" id="PS51721">
    <property type="entry name" value="G_CP"/>
    <property type="match status" value="1"/>
</dbReference>
<feature type="binding site" evidence="3">
    <location>
        <position position="257"/>
    </location>
    <ligand>
        <name>Zn(2+)</name>
        <dbReference type="ChEBI" id="CHEBI:29105"/>
    </ligand>
</feature>
<evidence type="ECO:0000259" key="5">
    <source>
        <dbReference type="PROSITE" id="PS51721"/>
    </source>
</evidence>
<evidence type="ECO:0000313" key="7">
    <source>
        <dbReference type="Proteomes" id="UP000256329"/>
    </source>
</evidence>
<dbReference type="SUPFAM" id="SSF50249">
    <property type="entry name" value="Nucleic acid-binding proteins"/>
    <property type="match status" value="1"/>
</dbReference>
<dbReference type="SUPFAM" id="SSF52540">
    <property type="entry name" value="P-loop containing nucleoside triphosphate hydrolases"/>
    <property type="match status" value="1"/>
</dbReference>
<dbReference type="EC" id="3.6.1.-" evidence="3"/>